<protein>
    <submittedName>
        <fullName evidence="2">Uncharacterized protein</fullName>
    </submittedName>
</protein>
<evidence type="ECO:0000313" key="3">
    <source>
        <dbReference type="Proteomes" id="UP000049828"/>
    </source>
</evidence>
<dbReference type="Proteomes" id="UP000049828">
    <property type="component" value="Unassembled WGS sequence"/>
</dbReference>
<keyword evidence="1" id="KW-0472">Membrane</keyword>
<keyword evidence="3" id="KW-1185">Reference proteome</keyword>
<keyword evidence="1" id="KW-0812">Transmembrane</keyword>
<gene>
    <name evidence="2" type="ORF">RIL183_23141</name>
</gene>
<evidence type="ECO:0000313" key="2">
    <source>
        <dbReference type="EMBL" id="CRL38731.1"/>
    </source>
</evidence>
<sequence length="154" mass="18013">MKKFIYAITPFCIYSFFVLLFYYVADYLAPTHNMELAGYLFALFYLFHALIGVFVLGFIFGKITQKRFASKKLIHSLWLAVFTFVVIFIIGGLDGIFSQMQFRSHQMTIDDFIFGISHPDTHYFAIGTFCSFFLGELHEYFILKKKQKEEDGIK</sequence>
<evidence type="ECO:0000256" key="1">
    <source>
        <dbReference type="SAM" id="Phobius"/>
    </source>
</evidence>
<dbReference type="EMBL" id="CVRS01000073">
    <property type="protein sequence ID" value="CRL38731.1"/>
    <property type="molecule type" value="Genomic_DNA"/>
</dbReference>
<name>A0A0M6WP89_9FIRM</name>
<keyword evidence="1" id="KW-1133">Transmembrane helix</keyword>
<organism evidence="2 3">
    <name type="scientific">Roseburia inulinivorans</name>
    <dbReference type="NCBI Taxonomy" id="360807"/>
    <lineage>
        <taxon>Bacteria</taxon>
        <taxon>Bacillati</taxon>
        <taxon>Bacillota</taxon>
        <taxon>Clostridia</taxon>
        <taxon>Lachnospirales</taxon>
        <taxon>Lachnospiraceae</taxon>
        <taxon>Roseburia</taxon>
    </lineage>
</organism>
<dbReference type="AlphaFoldDB" id="A0A0M6WP89"/>
<feature type="transmembrane region" description="Helical" evidence="1">
    <location>
        <begin position="5"/>
        <end position="24"/>
    </location>
</feature>
<feature type="transmembrane region" description="Helical" evidence="1">
    <location>
        <begin position="73"/>
        <end position="93"/>
    </location>
</feature>
<feature type="transmembrane region" description="Helical" evidence="1">
    <location>
        <begin position="36"/>
        <end position="61"/>
    </location>
</feature>
<accession>A0A0M6WP89</accession>
<feature type="transmembrane region" description="Helical" evidence="1">
    <location>
        <begin position="123"/>
        <end position="143"/>
    </location>
</feature>
<reference evidence="3" key="1">
    <citation type="submission" date="2015-05" db="EMBL/GenBank/DDBJ databases">
        <authorList>
            <consortium name="Pathogen Informatics"/>
        </authorList>
    </citation>
    <scope>NUCLEOTIDE SEQUENCE [LARGE SCALE GENOMIC DNA]</scope>
    <source>
        <strain evidence="3">L1-83</strain>
    </source>
</reference>
<proteinExistence type="predicted"/>
<dbReference type="RefSeq" id="WP_055039756.1">
    <property type="nucleotide sequence ID" value="NZ_CATWND010000042.1"/>
</dbReference>